<dbReference type="Proteomes" id="UP000468735">
    <property type="component" value="Unassembled WGS sequence"/>
</dbReference>
<gene>
    <name evidence="8" type="ORF">F8566_44710</name>
</gene>
<feature type="compositionally biased region" description="Basic and acidic residues" evidence="6">
    <location>
        <begin position="93"/>
        <end position="104"/>
    </location>
</feature>
<dbReference type="Gene3D" id="1.10.357.10">
    <property type="entry name" value="Tetracycline Repressor, domain 2"/>
    <property type="match status" value="1"/>
</dbReference>
<evidence type="ECO:0000256" key="3">
    <source>
        <dbReference type="ARBA" id="ARBA00023125"/>
    </source>
</evidence>
<feature type="compositionally biased region" description="Basic and acidic residues" evidence="6">
    <location>
        <begin position="64"/>
        <end position="85"/>
    </location>
</feature>
<keyword evidence="2" id="KW-0805">Transcription regulation</keyword>
<evidence type="ECO:0000259" key="7">
    <source>
        <dbReference type="PROSITE" id="PS50977"/>
    </source>
</evidence>
<dbReference type="GO" id="GO:0003700">
    <property type="term" value="F:DNA-binding transcription factor activity"/>
    <property type="evidence" value="ECO:0007669"/>
    <property type="project" value="TreeGrafter"/>
</dbReference>
<feature type="region of interest" description="Disordered" evidence="6">
    <location>
        <begin position="39"/>
        <end position="136"/>
    </location>
</feature>
<dbReference type="Pfam" id="PF02909">
    <property type="entry name" value="TetR_C_1"/>
    <property type="match status" value="1"/>
</dbReference>
<keyword evidence="9" id="KW-1185">Reference proteome</keyword>
<evidence type="ECO:0000256" key="4">
    <source>
        <dbReference type="ARBA" id="ARBA00023163"/>
    </source>
</evidence>
<dbReference type="GO" id="GO:0046677">
    <property type="term" value="P:response to antibiotic"/>
    <property type="evidence" value="ECO:0007669"/>
    <property type="project" value="InterPro"/>
</dbReference>
<dbReference type="SUPFAM" id="SSF46689">
    <property type="entry name" value="Homeodomain-like"/>
    <property type="match status" value="1"/>
</dbReference>
<dbReference type="Pfam" id="PF00440">
    <property type="entry name" value="TetR_N"/>
    <property type="match status" value="1"/>
</dbReference>
<evidence type="ECO:0000256" key="6">
    <source>
        <dbReference type="SAM" id="MobiDB-lite"/>
    </source>
</evidence>
<proteinExistence type="predicted"/>
<keyword evidence="1" id="KW-0678">Repressor</keyword>
<sequence length="375" mass="40379">MPGTTTSMCLGRALFRGRRCAWRPLATAWSRRFRLPGAEEQCGHDQRSGRADEAADAEPAVDGVGRDGGDEHARGETVSGKERRSGHAVWQRGGDEQRRAKDQVGDQEEVVGTPGAGREEESEGAEAEQDGRATSDLERCHVYSVDMGSPRCLRRRHSWQDGRMPPRAPLTTEAIAAAALELGDREGAEAMTMRRIAAELGCDPMALYRHFPNRQALLDAVADLALADVPDPDPHQAWEPRLVTVLVSIRSAALRHPGIAAHVAGRPPLQRHGRRLAVAIIGALAEAGLPPEDVVRAAQALIAYLAAALAMSVRAGQPDARWHELRAVISTLPGTPPSDALPVTGSEDQFQYGLGLLISGIRVEAEHERRPLASG</sequence>
<dbReference type="PRINTS" id="PR00400">
    <property type="entry name" value="TETREPRESSOR"/>
</dbReference>
<dbReference type="AlphaFoldDB" id="A0A6H9Y8T8"/>
<evidence type="ECO:0000256" key="2">
    <source>
        <dbReference type="ARBA" id="ARBA00023015"/>
    </source>
</evidence>
<name>A0A6H9Y8T8_9ACTN</name>
<feature type="domain" description="HTH tetR-type" evidence="7">
    <location>
        <begin position="169"/>
        <end position="229"/>
    </location>
</feature>
<dbReference type="InterPro" id="IPR050109">
    <property type="entry name" value="HTH-type_TetR-like_transc_reg"/>
</dbReference>
<protein>
    <submittedName>
        <fullName evidence="8">TetR family transcriptional regulator</fullName>
    </submittedName>
</protein>
<dbReference type="InterPro" id="IPR009057">
    <property type="entry name" value="Homeodomain-like_sf"/>
</dbReference>
<keyword evidence="4" id="KW-0804">Transcription</keyword>
<evidence type="ECO:0000256" key="5">
    <source>
        <dbReference type="PROSITE-ProRule" id="PRU00335"/>
    </source>
</evidence>
<organism evidence="8 9">
    <name type="scientific">Actinomadura rudentiformis</name>
    <dbReference type="NCBI Taxonomy" id="359158"/>
    <lineage>
        <taxon>Bacteria</taxon>
        <taxon>Bacillati</taxon>
        <taxon>Actinomycetota</taxon>
        <taxon>Actinomycetes</taxon>
        <taxon>Streptosporangiales</taxon>
        <taxon>Thermomonosporaceae</taxon>
        <taxon>Actinomadura</taxon>
    </lineage>
</organism>
<dbReference type="InterPro" id="IPR003012">
    <property type="entry name" value="Tet_transcr_reg_TetR"/>
</dbReference>
<dbReference type="PROSITE" id="PS50977">
    <property type="entry name" value="HTH_TETR_2"/>
    <property type="match status" value="1"/>
</dbReference>
<comment type="caution">
    <text evidence="8">The sequence shown here is derived from an EMBL/GenBank/DDBJ whole genome shotgun (WGS) entry which is preliminary data.</text>
</comment>
<dbReference type="PANTHER" id="PTHR30055:SF151">
    <property type="entry name" value="TRANSCRIPTIONAL REGULATORY PROTEIN"/>
    <property type="match status" value="1"/>
</dbReference>
<evidence type="ECO:0000256" key="1">
    <source>
        <dbReference type="ARBA" id="ARBA00022491"/>
    </source>
</evidence>
<dbReference type="SUPFAM" id="SSF48498">
    <property type="entry name" value="Tetracyclin repressor-like, C-terminal domain"/>
    <property type="match status" value="1"/>
</dbReference>
<dbReference type="EMBL" id="WBMT01000029">
    <property type="protein sequence ID" value="KAB2340624.1"/>
    <property type="molecule type" value="Genomic_DNA"/>
</dbReference>
<dbReference type="InterPro" id="IPR001647">
    <property type="entry name" value="HTH_TetR"/>
</dbReference>
<accession>A0A6H9Y8T8</accession>
<dbReference type="OrthoDB" id="329481at2"/>
<keyword evidence="3 5" id="KW-0238">DNA-binding</keyword>
<reference evidence="8 9" key="1">
    <citation type="submission" date="2019-09" db="EMBL/GenBank/DDBJ databases">
        <title>Actinomadura physcomitrii sp. nov., a novel actinomycete isolated from moss [Physcomitrium sphaericum (Ludw) Fuernr].</title>
        <authorList>
            <person name="Zhuang X."/>
            <person name="Liu C."/>
        </authorList>
    </citation>
    <scope>NUCLEOTIDE SEQUENCE [LARGE SCALE GENOMIC DNA]</scope>
    <source>
        <strain evidence="8 9">HMC1</strain>
    </source>
</reference>
<feature type="DNA-binding region" description="H-T-H motif" evidence="5">
    <location>
        <begin position="192"/>
        <end position="211"/>
    </location>
</feature>
<feature type="compositionally biased region" description="Basic and acidic residues" evidence="6">
    <location>
        <begin position="41"/>
        <end position="53"/>
    </location>
</feature>
<dbReference type="GO" id="GO:0045892">
    <property type="term" value="P:negative regulation of DNA-templated transcription"/>
    <property type="evidence" value="ECO:0007669"/>
    <property type="project" value="InterPro"/>
</dbReference>
<dbReference type="PANTHER" id="PTHR30055">
    <property type="entry name" value="HTH-TYPE TRANSCRIPTIONAL REGULATOR RUTR"/>
    <property type="match status" value="1"/>
</dbReference>
<evidence type="ECO:0000313" key="9">
    <source>
        <dbReference type="Proteomes" id="UP000468735"/>
    </source>
</evidence>
<dbReference type="GO" id="GO:0000976">
    <property type="term" value="F:transcription cis-regulatory region binding"/>
    <property type="evidence" value="ECO:0007669"/>
    <property type="project" value="TreeGrafter"/>
</dbReference>
<evidence type="ECO:0000313" key="8">
    <source>
        <dbReference type="EMBL" id="KAB2340624.1"/>
    </source>
</evidence>
<dbReference type="InterPro" id="IPR036271">
    <property type="entry name" value="Tet_transcr_reg_TetR-rel_C_sf"/>
</dbReference>
<dbReference type="InterPro" id="IPR004111">
    <property type="entry name" value="Repressor_TetR_C"/>
</dbReference>